<dbReference type="GO" id="GO:0016787">
    <property type="term" value="F:hydrolase activity"/>
    <property type="evidence" value="ECO:0007669"/>
    <property type="project" value="UniProtKB-KW"/>
</dbReference>
<dbReference type="InterPro" id="IPR036779">
    <property type="entry name" value="LysM_dom_sf"/>
</dbReference>
<dbReference type="SUPFAM" id="SSF53955">
    <property type="entry name" value="Lysozyme-like"/>
    <property type="match status" value="1"/>
</dbReference>
<dbReference type="Pfam" id="PF06737">
    <property type="entry name" value="Transglycosylas"/>
    <property type="match status" value="1"/>
</dbReference>
<feature type="compositionally biased region" description="Polar residues" evidence="3">
    <location>
        <begin position="184"/>
        <end position="195"/>
    </location>
</feature>
<feature type="domain" description="LysM" evidence="5">
    <location>
        <begin position="195"/>
        <end position="243"/>
    </location>
</feature>
<dbReference type="PROSITE" id="PS51782">
    <property type="entry name" value="LYSM"/>
    <property type="match status" value="1"/>
</dbReference>
<dbReference type="InterPro" id="IPR023346">
    <property type="entry name" value="Lysozyme-like_dom_sf"/>
</dbReference>
<dbReference type="SMART" id="SM00257">
    <property type="entry name" value="LysM"/>
    <property type="match status" value="1"/>
</dbReference>
<evidence type="ECO:0000259" key="5">
    <source>
        <dbReference type="PROSITE" id="PS51782"/>
    </source>
</evidence>
<keyword evidence="2" id="KW-0378">Hydrolase</keyword>
<dbReference type="KEGG" id="acab:QRX50_26425"/>
<accession>A0A9Y2MTY0</accession>
<evidence type="ECO:0000313" key="7">
    <source>
        <dbReference type="Proteomes" id="UP001236014"/>
    </source>
</evidence>
<proteinExistence type="inferred from homology"/>
<name>A0A9Y2MTY0_9PSEU</name>
<feature type="compositionally biased region" description="Low complexity" evidence="3">
    <location>
        <begin position="171"/>
        <end position="183"/>
    </location>
</feature>
<dbReference type="Proteomes" id="UP001236014">
    <property type="component" value="Chromosome"/>
</dbReference>
<keyword evidence="4" id="KW-0732">Signal</keyword>
<dbReference type="InterPro" id="IPR010618">
    <property type="entry name" value="RPF"/>
</dbReference>
<dbReference type="CDD" id="cd00118">
    <property type="entry name" value="LysM"/>
    <property type="match status" value="1"/>
</dbReference>
<feature type="chain" id="PRO_5040959223" evidence="4">
    <location>
        <begin position="42"/>
        <end position="244"/>
    </location>
</feature>
<keyword evidence="7" id="KW-1185">Reference proteome</keyword>
<evidence type="ECO:0000313" key="6">
    <source>
        <dbReference type="EMBL" id="WIX75087.1"/>
    </source>
</evidence>
<evidence type="ECO:0000256" key="2">
    <source>
        <dbReference type="ARBA" id="ARBA00022801"/>
    </source>
</evidence>
<feature type="signal peptide" evidence="4">
    <location>
        <begin position="1"/>
        <end position="41"/>
    </location>
</feature>
<dbReference type="RefSeq" id="WP_285965864.1">
    <property type="nucleotide sequence ID" value="NZ_CP127294.1"/>
</dbReference>
<evidence type="ECO:0000256" key="3">
    <source>
        <dbReference type="SAM" id="MobiDB-lite"/>
    </source>
</evidence>
<sequence>MGRHSKPSHTKTVLKRTGATAALAGATLGGISLVGAGPANAFPGQAGLVKCESSGNPTAVNNTAAGQRAGRPAGLFQIVTKTWLANGGGQFAPTADKASPAQQQVVADRIYAKSGSAPWECSTGSGPAGFGSFSGQLNTGSADSGAAKSHSKAKAAKPEAKTKLKAKAKPQVKQQVKPQVTSTPTAGATRSNPNGDYTVVAGDTLSGIAARIGITGGWQHLQQLNSAYVPNADLILVGQKIATK</sequence>
<feature type="region of interest" description="Disordered" evidence="3">
    <location>
        <begin position="138"/>
        <end position="195"/>
    </location>
</feature>
<dbReference type="Gene3D" id="3.10.350.10">
    <property type="entry name" value="LysM domain"/>
    <property type="match status" value="1"/>
</dbReference>
<protein>
    <submittedName>
        <fullName evidence="6">Transglycosylase family protein</fullName>
    </submittedName>
</protein>
<comment type="similarity">
    <text evidence="1">Belongs to the transglycosylase family. Rpf subfamily.</text>
</comment>
<evidence type="ECO:0000256" key="1">
    <source>
        <dbReference type="ARBA" id="ARBA00010830"/>
    </source>
</evidence>
<dbReference type="Gene3D" id="1.10.530.10">
    <property type="match status" value="1"/>
</dbReference>
<dbReference type="InterPro" id="IPR018392">
    <property type="entry name" value="LysM"/>
</dbReference>
<reference evidence="6 7" key="1">
    <citation type="submission" date="2023-06" db="EMBL/GenBank/DDBJ databases">
        <authorList>
            <person name="Oyuntsetseg B."/>
            <person name="Kim S.B."/>
        </authorList>
    </citation>
    <scope>NUCLEOTIDE SEQUENCE [LARGE SCALE GENOMIC DNA]</scope>
    <source>
        <strain evidence="6 7">2-15</strain>
    </source>
</reference>
<evidence type="ECO:0000256" key="4">
    <source>
        <dbReference type="SAM" id="SignalP"/>
    </source>
</evidence>
<dbReference type="SUPFAM" id="SSF54106">
    <property type="entry name" value="LysM domain"/>
    <property type="match status" value="1"/>
</dbReference>
<dbReference type="EMBL" id="CP127294">
    <property type="protein sequence ID" value="WIX75087.1"/>
    <property type="molecule type" value="Genomic_DNA"/>
</dbReference>
<dbReference type="AlphaFoldDB" id="A0A9Y2MTY0"/>
<dbReference type="Pfam" id="PF01476">
    <property type="entry name" value="LysM"/>
    <property type="match status" value="1"/>
</dbReference>
<organism evidence="6 7">
    <name type="scientific">Amycolatopsis carbonis</name>
    <dbReference type="NCBI Taxonomy" id="715471"/>
    <lineage>
        <taxon>Bacteria</taxon>
        <taxon>Bacillati</taxon>
        <taxon>Actinomycetota</taxon>
        <taxon>Actinomycetes</taxon>
        <taxon>Pseudonocardiales</taxon>
        <taxon>Pseudonocardiaceae</taxon>
        <taxon>Amycolatopsis</taxon>
    </lineage>
</organism>
<gene>
    <name evidence="6" type="ORF">QRX50_26425</name>
</gene>